<evidence type="ECO:0000313" key="2">
    <source>
        <dbReference type="Proteomes" id="UP001458880"/>
    </source>
</evidence>
<proteinExistence type="predicted"/>
<reference evidence="1 2" key="1">
    <citation type="journal article" date="2024" name="BMC Genomics">
        <title>De novo assembly and annotation of Popillia japonica's genome with initial clues to its potential as an invasive pest.</title>
        <authorList>
            <person name="Cucini C."/>
            <person name="Boschi S."/>
            <person name="Funari R."/>
            <person name="Cardaioli E."/>
            <person name="Iannotti N."/>
            <person name="Marturano G."/>
            <person name="Paoli F."/>
            <person name="Bruttini M."/>
            <person name="Carapelli A."/>
            <person name="Frati F."/>
            <person name="Nardi F."/>
        </authorList>
    </citation>
    <scope>NUCLEOTIDE SEQUENCE [LARGE SCALE GENOMIC DNA]</scope>
    <source>
        <strain evidence="1">DMR45628</strain>
    </source>
</reference>
<dbReference type="AlphaFoldDB" id="A0AAW1ITC8"/>
<dbReference type="Proteomes" id="UP001458880">
    <property type="component" value="Unassembled WGS sequence"/>
</dbReference>
<comment type="caution">
    <text evidence="1">The sequence shown here is derived from an EMBL/GenBank/DDBJ whole genome shotgun (WGS) entry which is preliminary data.</text>
</comment>
<organism evidence="1 2">
    <name type="scientific">Popillia japonica</name>
    <name type="common">Japanese beetle</name>
    <dbReference type="NCBI Taxonomy" id="7064"/>
    <lineage>
        <taxon>Eukaryota</taxon>
        <taxon>Metazoa</taxon>
        <taxon>Ecdysozoa</taxon>
        <taxon>Arthropoda</taxon>
        <taxon>Hexapoda</taxon>
        <taxon>Insecta</taxon>
        <taxon>Pterygota</taxon>
        <taxon>Neoptera</taxon>
        <taxon>Endopterygota</taxon>
        <taxon>Coleoptera</taxon>
        <taxon>Polyphaga</taxon>
        <taxon>Scarabaeiformia</taxon>
        <taxon>Scarabaeidae</taxon>
        <taxon>Rutelinae</taxon>
        <taxon>Popillia</taxon>
    </lineage>
</organism>
<accession>A0AAW1ITC8</accession>
<protein>
    <recommendedName>
        <fullName evidence="3">Reverse transcriptase domain-containing protein</fullName>
    </recommendedName>
</protein>
<gene>
    <name evidence="1" type="ORF">QE152_g34907</name>
</gene>
<dbReference type="EMBL" id="JASPKY010000566">
    <property type="protein sequence ID" value="KAK9692817.1"/>
    <property type="molecule type" value="Genomic_DNA"/>
</dbReference>
<keyword evidence="2" id="KW-1185">Reference proteome</keyword>
<name>A0AAW1ITC8_POPJA</name>
<evidence type="ECO:0008006" key="3">
    <source>
        <dbReference type="Google" id="ProtNLM"/>
    </source>
</evidence>
<evidence type="ECO:0000313" key="1">
    <source>
        <dbReference type="EMBL" id="KAK9692817.1"/>
    </source>
</evidence>
<sequence>MAGLQHFLKDHMYCLQHSDDIVLYIGDSYPEEMVEDMNDGLEKLREWLDSLGLQLMTSKSGSVWFSRKRCQNYFTSPRFRENPIASRHSFKYLGAFLDSKLN</sequence>